<evidence type="ECO:0000313" key="5">
    <source>
        <dbReference type="EMBL" id="GCC44464.1"/>
    </source>
</evidence>
<organism evidence="5 6">
    <name type="scientific">Chiloscyllium punctatum</name>
    <name type="common">Brownbanded bambooshark</name>
    <name type="synonym">Hemiscyllium punctatum</name>
    <dbReference type="NCBI Taxonomy" id="137246"/>
    <lineage>
        <taxon>Eukaryota</taxon>
        <taxon>Metazoa</taxon>
        <taxon>Chordata</taxon>
        <taxon>Craniata</taxon>
        <taxon>Vertebrata</taxon>
        <taxon>Chondrichthyes</taxon>
        <taxon>Elasmobranchii</taxon>
        <taxon>Galeomorphii</taxon>
        <taxon>Galeoidea</taxon>
        <taxon>Orectolobiformes</taxon>
        <taxon>Hemiscylliidae</taxon>
        <taxon>Chiloscyllium</taxon>
    </lineage>
</organism>
<reference evidence="5 6" key="1">
    <citation type="journal article" date="2018" name="Nat. Ecol. Evol.">
        <title>Shark genomes provide insights into elasmobranch evolution and the origin of vertebrates.</title>
        <authorList>
            <person name="Hara Y"/>
            <person name="Yamaguchi K"/>
            <person name="Onimaru K"/>
            <person name="Kadota M"/>
            <person name="Koyanagi M"/>
            <person name="Keeley SD"/>
            <person name="Tatsumi K"/>
            <person name="Tanaka K"/>
            <person name="Motone F"/>
            <person name="Kageyama Y"/>
            <person name="Nozu R"/>
            <person name="Adachi N"/>
            <person name="Nishimura O"/>
            <person name="Nakagawa R"/>
            <person name="Tanegashima C"/>
            <person name="Kiyatake I"/>
            <person name="Matsumoto R"/>
            <person name="Murakumo K"/>
            <person name="Nishida K"/>
            <person name="Terakita A"/>
            <person name="Kuratani S"/>
            <person name="Sato K"/>
            <person name="Hyodo S Kuraku.S."/>
        </authorList>
    </citation>
    <scope>NUCLEOTIDE SEQUENCE [LARGE SCALE GENOMIC DNA]</scope>
</reference>
<keyword evidence="6" id="KW-1185">Reference proteome</keyword>
<feature type="non-terminal residue" evidence="5">
    <location>
        <position position="1"/>
    </location>
</feature>
<evidence type="ECO:0000256" key="2">
    <source>
        <dbReference type="ARBA" id="ARBA00007227"/>
    </source>
</evidence>
<dbReference type="InterPro" id="IPR010359">
    <property type="entry name" value="IrrE_HExxH"/>
</dbReference>
<evidence type="ECO:0000259" key="3">
    <source>
        <dbReference type="Pfam" id="PF06114"/>
    </source>
</evidence>
<comment type="subcellular location">
    <subcellularLocation>
        <location evidence="1">Nucleus</location>
    </subcellularLocation>
</comment>
<dbReference type="InterPro" id="IPR010982">
    <property type="entry name" value="Lambda_DNA-bd_dom_sf"/>
</dbReference>
<dbReference type="Gene3D" id="1.10.10.2910">
    <property type="match status" value="1"/>
</dbReference>
<comment type="caution">
    <text evidence="5">The sequence shown here is derived from an EMBL/GenBank/DDBJ whole genome shotgun (WGS) entry which is preliminary data.</text>
</comment>
<dbReference type="InterPro" id="IPR052345">
    <property type="entry name" value="Rad_response_metalloprotease"/>
</dbReference>
<dbReference type="GO" id="GO:0003677">
    <property type="term" value="F:DNA binding"/>
    <property type="evidence" value="ECO:0007669"/>
    <property type="project" value="InterPro"/>
</dbReference>
<evidence type="ECO:0000313" key="6">
    <source>
        <dbReference type="Proteomes" id="UP000287033"/>
    </source>
</evidence>
<feature type="domain" description="IrrE N-terminal-like" evidence="3">
    <location>
        <begin position="217"/>
        <end position="315"/>
    </location>
</feature>
<proteinExistence type="inferred from homology"/>
<dbReference type="PANTHER" id="PTHR43236">
    <property type="entry name" value="ANTITOXIN HIGA1"/>
    <property type="match status" value="1"/>
</dbReference>
<sequence>LDRAAREGADVIGAGLVARDPVSDSRPIAGTPVPREEARIAFGRFINLMRRQRGFSMERLAEEAELDASELLVIESDVHYIPEPRTVYRLAQTFSVSQQRLMQLAGLSAANDSGLSQEAPTGCKAGQVKNIQLGTRTVADIDAQVVKVLRGLGNPEPPIDLAVVRDLLRLDRQYYSTTDDGLLRETVSKLKVAGLQILMRPTLLREAVQSLSLKALYLPDQKRILIDKDLPKLKHRWNEAHEVGHDIIPWHEGMMLGDTEQTLTPTCHAIMEAEANYAAGQLLFLADRFRSEACDSEPSLRHVRDLSERFGNTMTSTLWRF</sequence>
<comment type="similarity">
    <text evidence="2">Belongs to the short-chain fatty acyl-CoA assimilation regulator (ScfR) family.</text>
</comment>
<dbReference type="EMBL" id="BEZZ01130291">
    <property type="protein sequence ID" value="GCC44464.1"/>
    <property type="molecule type" value="Genomic_DNA"/>
</dbReference>
<dbReference type="GO" id="GO:0005634">
    <property type="term" value="C:nucleus"/>
    <property type="evidence" value="ECO:0007669"/>
    <property type="project" value="UniProtKB-SubCell"/>
</dbReference>
<dbReference type="Pfam" id="PF06114">
    <property type="entry name" value="Peptidase_M78"/>
    <property type="match status" value="1"/>
</dbReference>
<dbReference type="Gene3D" id="1.10.260.40">
    <property type="entry name" value="lambda repressor-like DNA-binding domains"/>
    <property type="match status" value="1"/>
</dbReference>
<dbReference type="AlphaFoldDB" id="A0A401TP95"/>
<evidence type="ECO:0000256" key="1">
    <source>
        <dbReference type="ARBA" id="ARBA00004123"/>
    </source>
</evidence>
<name>A0A401TP95_CHIPU</name>
<dbReference type="Pfam" id="PF12844">
    <property type="entry name" value="HTH_19"/>
    <property type="match status" value="1"/>
</dbReference>
<protein>
    <recommendedName>
        <fullName evidence="7">HTH cro/C1-type domain-containing protein</fullName>
    </recommendedName>
</protein>
<dbReference type="SUPFAM" id="SSF47413">
    <property type="entry name" value="lambda repressor-like DNA-binding domains"/>
    <property type="match status" value="1"/>
</dbReference>
<gene>
    <name evidence="5" type="ORF">chiPu_0028375</name>
</gene>
<dbReference type="InterPro" id="IPR001387">
    <property type="entry name" value="Cro/C1-type_HTH"/>
</dbReference>
<dbReference type="Proteomes" id="UP000287033">
    <property type="component" value="Unassembled WGS sequence"/>
</dbReference>
<feature type="domain" description="HTH cro/C1-type" evidence="4">
    <location>
        <begin position="43"/>
        <end position="106"/>
    </location>
</feature>
<evidence type="ECO:0000259" key="4">
    <source>
        <dbReference type="Pfam" id="PF12844"/>
    </source>
</evidence>
<dbReference type="PANTHER" id="PTHR43236:SF2">
    <property type="entry name" value="BLL0069 PROTEIN"/>
    <property type="match status" value="1"/>
</dbReference>
<feature type="non-terminal residue" evidence="5">
    <location>
        <position position="321"/>
    </location>
</feature>
<evidence type="ECO:0008006" key="7">
    <source>
        <dbReference type="Google" id="ProtNLM"/>
    </source>
</evidence>
<accession>A0A401TP95</accession>